<dbReference type="AlphaFoldDB" id="A0AAN7ZBE3"/>
<dbReference type="InterPro" id="IPR004855">
    <property type="entry name" value="TFIIA_asu/bsu"/>
</dbReference>
<comment type="subcellular location">
    <subcellularLocation>
        <location evidence="1">Nucleus</location>
    </subcellularLocation>
</comment>
<dbReference type="PANTHER" id="PTHR12694">
    <property type="entry name" value="TRANSCRIPTION INITIATION FACTOR IIA SUBUNIT 1"/>
    <property type="match status" value="1"/>
</dbReference>
<keyword evidence="3" id="KW-0804">Transcription</keyword>
<name>A0AAN7ZBE3_9PEZI</name>
<dbReference type="InterPro" id="IPR009088">
    <property type="entry name" value="TFIIA_b-brl"/>
</dbReference>
<feature type="compositionally biased region" description="Polar residues" evidence="5">
    <location>
        <begin position="273"/>
        <end position="283"/>
    </location>
</feature>
<evidence type="ECO:0000313" key="7">
    <source>
        <dbReference type="Proteomes" id="UP001305414"/>
    </source>
</evidence>
<evidence type="ECO:0000256" key="2">
    <source>
        <dbReference type="ARBA" id="ARBA00010059"/>
    </source>
</evidence>
<evidence type="ECO:0000313" key="6">
    <source>
        <dbReference type="EMBL" id="KAK5632693.1"/>
    </source>
</evidence>
<dbReference type="Pfam" id="PF03153">
    <property type="entry name" value="TFIIA"/>
    <property type="match status" value="1"/>
</dbReference>
<dbReference type="GO" id="GO:0005672">
    <property type="term" value="C:transcription factor TFIIA complex"/>
    <property type="evidence" value="ECO:0007669"/>
    <property type="project" value="InterPro"/>
</dbReference>
<feature type="compositionally biased region" description="Pro residues" evidence="5">
    <location>
        <begin position="168"/>
        <end position="180"/>
    </location>
</feature>
<evidence type="ECO:0000256" key="5">
    <source>
        <dbReference type="SAM" id="MobiDB-lite"/>
    </source>
</evidence>
<feature type="compositionally biased region" description="Acidic residues" evidence="5">
    <location>
        <begin position="393"/>
        <end position="429"/>
    </location>
</feature>
<evidence type="ECO:0000256" key="4">
    <source>
        <dbReference type="ARBA" id="ARBA00023242"/>
    </source>
</evidence>
<accession>A0AAN7ZBE3</accession>
<evidence type="ECO:0000256" key="1">
    <source>
        <dbReference type="ARBA" id="ARBA00004123"/>
    </source>
</evidence>
<keyword evidence="7" id="KW-1185">Reference proteome</keyword>
<sequence>MVAAKGCLLSRSAGGVVRIGGLGDGAGSTIWGFYPFQLPPVKPDDSDSPHWLVPALNPAAHHVPQLLLTPPLTLFHSSYPGVCLTPRRAIRLHYRKPDSGNLCSFPFISSISSLGWQKKLSQQQLAVFPWDPKPDPPPAPATTATAPQPVPGPSPPLPTTNGNGYAQPQPPAPQAIPMPVPAGQTTGDPRIKPEPNVKIEPGLEGNQMPQAIPQGDPNNIAQQRVIAQLQNQYGERAAASINKLREQPGGGVAQPQNQQRMTNPPVPQGYPAQYQNIPQQQYRPNVPQNPGAQQQQQRVPVANGPRPPNSQLDGAGENDSHVGVLIQQSRDGEATEMGRVEIDSLLHAQIAARAKAMEGGGLMLPLKRTGKGKGKAIAHHSWGTPAGPSQFDGPDDDVKDEDDIEDDEDAINSDLDDPDDNVEENEDDEEGGQIMLCMYDKVQRVKNKWKCVLKDGVLNVNGKDYVFHKATGEYEW</sequence>
<dbReference type="PANTHER" id="PTHR12694:SF8">
    <property type="entry name" value="TRANSCRIPTION INITIATION FACTOR IIA SUBUNIT 1"/>
    <property type="match status" value="1"/>
</dbReference>
<comment type="caution">
    <text evidence="6">The sequence shown here is derived from an EMBL/GenBank/DDBJ whole genome shotgun (WGS) entry which is preliminary data.</text>
</comment>
<feature type="compositionally biased region" description="Pro residues" evidence="5">
    <location>
        <begin position="148"/>
        <end position="158"/>
    </location>
</feature>
<evidence type="ECO:0000256" key="3">
    <source>
        <dbReference type="ARBA" id="ARBA00023163"/>
    </source>
</evidence>
<dbReference type="GO" id="GO:0006367">
    <property type="term" value="P:transcription initiation at RNA polymerase II promoter"/>
    <property type="evidence" value="ECO:0007669"/>
    <property type="project" value="InterPro"/>
</dbReference>
<gene>
    <name evidence="6" type="ORF">RRF57_008407</name>
</gene>
<protein>
    <submittedName>
        <fullName evidence="6">Uncharacterized protein</fullName>
    </submittedName>
</protein>
<feature type="region of interest" description="Disordered" evidence="5">
    <location>
        <begin position="246"/>
        <end position="319"/>
    </location>
</feature>
<proteinExistence type="inferred from homology"/>
<organism evidence="6 7">
    <name type="scientific">Xylaria bambusicola</name>
    <dbReference type="NCBI Taxonomy" id="326684"/>
    <lineage>
        <taxon>Eukaryota</taxon>
        <taxon>Fungi</taxon>
        <taxon>Dikarya</taxon>
        <taxon>Ascomycota</taxon>
        <taxon>Pezizomycotina</taxon>
        <taxon>Sordariomycetes</taxon>
        <taxon>Xylariomycetidae</taxon>
        <taxon>Xylariales</taxon>
        <taxon>Xylariaceae</taxon>
        <taxon>Xylaria</taxon>
    </lineage>
</organism>
<dbReference type="CDD" id="cd07976">
    <property type="entry name" value="TFIIA_alpha_beta_like"/>
    <property type="match status" value="1"/>
</dbReference>
<dbReference type="Proteomes" id="UP001305414">
    <property type="component" value="Unassembled WGS sequence"/>
</dbReference>
<feature type="compositionally biased region" description="Low complexity" evidence="5">
    <location>
        <begin position="284"/>
        <end position="304"/>
    </location>
</feature>
<dbReference type="FunFam" id="2.30.18.10:FF:000006">
    <property type="entry name" value="Transcription factor TFIIA complex subunit Toa1"/>
    <property type="match status" value="1"/>
</dbReference>
<reference evidence="6 7" key="1">
    <citation type="submission" date="2023-10" db="EMBL/GenBank/DDBJ databases">
        <title>Draft genome sequence of Xylaria bambusicola isolate GMP-LS, the root and basal stem rot pathogen of sugarcane in Indonesia.</title>
        <authorList>
            <person name="Selvaraj P."/>
            <person name="Muralishankar V."/>
            <person name="Muruganantham S."/>
            <person name="Sp S."/>
            <person name="Haryani S."/>
            <person name="Lau K.J.X."/>
            <person name="Naqvi N.I."/>
        </authorList>
    </citation>
    <scope>NUCLEOTIDE SEQUENCE [LARGE SCALE GENOMIC DNA]</scope>
    <source>
        <strain evidence="6">GMP-LS</strain>
    </source>
</reference>
<feature type="region of interest" description="Disordered" evidence="5">
    <location>
        <begin position="128"/>
        <end position="217"/>
    </location>
</feature>
<dbReference type="EMBL" id="JAWHQM010000026">
    <property type="protein sequence ID" value="KAK5632693.1"/>
    <property type="molecule type" value="Genomic_DNA"/>
</dbReference>
<dbReference type="SUPFAM" id="SSF50784">
    <property type="entry name" value="Transcription factor IIA (TFIIA), beta-barrel domain"/>
    <property type="match status" value="1"/>
</dbReference>
<dbReference type="SMART" id="SM01371">
    <property type="entry name" value="TFIIA"/>
    <property type="match status" value="1"/>
</dbReference>
<comment type="similarity">
    <text evidence="2">Belongs to the TFIIA subunit 1 family.</text>
</comment>
<dbReference type="Gene3D" id="2.30.18.10">
    <property type="entry name" value="Transcription factor IIA (TFIIA), beta-barrel domain"/>
    <property type="match status" value="1"/>
</dbReference>
<feature type="region of interest" description="Disordered" evidence="5">
    <location>
        <begin position="375"/>
        <end position="429"/>
    </location>
</feature>
<keyword evidence="4" id="KW-0539">Nucleus</keyword>